<evidence type="ECO:0000313" key="2">
    <source>
        <dbReference type="Proteomes" id="UP000033684"/>
    </source>
</evidence>
<organism evidence="1 2">
    <name type="scientific">Methylocucumis oryzae</name>
    <dbReference type="NCBI Taxonomy" id="1632867"/>
    <lineage>
        <taxon>Bacteria</taxon>
        <taxon>Pseudomonadati</taxon>
        <taxon>Pseudomonadota</taxon>
        <taxon>Gammaproteobacteria</taxon>
        <taxon>Methylococcales</taxon>
        <taxon>Methylococcaceae</taxon>
        <taxon>Methylocucumis</taxon>
    </lineage>
</organism>
<dbReference type="AlphaFoldDB" id="A0A0F3IMW0"/>
<comment type="caution">
    <text evidence="1">The sequence shown here is derived from an EMBL/GenBank/DDBJ whole genome shotgun (WGS) entry which is preliminary data.</text>
</comment>
<dbReference type="EMBL" id="LAJX01000004">
    <property type="protein sequence ID" value="KJV08055.1"/>
    <property type="molecule type" value="Genomic_DNA"/>
</dbReference>
<reference evidence="1 2" key="2">
    <citation type="journal article" date="2016" name="Microb. Ecol.">
        <title>Genome Characteristics of a Novel Type I Methanotroph (Sn10-6) Isolated from a Flooded Indian Rice Field.</title>
        <authorList>
            <person name="Rahalkar M.C."/>
            <person name="Pandit P.S."/>
            <person name="Dhakephalkar P.K."/>
            <person name="Pore S."/>
            <person name="Arora P."/>
            <person name="Kapse N."/>
        </authorList>
    </citation>
    <scope>NUCLEOTIDE SEQUENCE [LARGE SCALE GENOMIC DNA]</scope>
    <source>
        <strain evidence="1 2">Sn10-6</strain>
    </source>
</reference>
<sequence length="278" mass="29896">MAANSTLLPPVLSSRWDGLSYSLIASFFECDKNGDMVQDKDGNPASPIVEAPLTESNLDASFNWQSAFESMSPESKAPMLFAMLQSGAIQPVIDALSASKVGSAVGGLLGSNAGQTSGNAVTSAQQQSGDFLKQFEGRTGITKLNSTQIFSGMPPVKIQLTLLFRAWQDPVSEVEDPLDQLLSWAFPQRLANDSLIANLIKAAQGEANPIEALLPSQSPKLIAFVYKNRKYAPMVIEQIGIPLSSPIDSNGNFVELLLPVTLGSLTAWDKDDWANTRY</sequence>
<reference evidence="2" key="1">
    <citation type="submission" date="2015-03" db="EMBL/GenBank/DDBJ databases">
        <title>Draft genome sequence of a novel methanotroph (Sn10-6) isolated from flooded ricefield rhizosphere in India.</title>
        <authorList>
            <person name="Pandit P.S."/>
            <person name="Pore S.D."/>
            <person name="Arora P."/>
            <person name="Kapse N.G."/>
            <person name="Dhakephalkar P.K."/>
            <person name="Rahalkar M.C."/>
        </authorList>
    </citation>
    <scope>NUCLEOTIDE SEQUENCE [LARGE SCALE GENOMIC DNA]</scope>
    <source>
        <strain evidence="2">Sn10-6</strain>
    </source>
</reference>
<evidence type="ECO:0000313" key="1">
    <source>
        <dbReference type="EMBL" id="KJV08055.1"/>
    </source>
</evidence>
<dbReference type="PATRIC" id="fig|1632867.3.peg.4197"/>
<accession>A0A0F3IMW0</accession>
<protein>
    <submittedName>
        <fullName evidence="1">Uncharacterized protein</fullName>
    </submittedName>
</protein>
<dbReference type="OrthoDB" id="8613896at2"/>
<gene>
    <name evidence="1" type="ORF">VZ94_00390</name>
</gene>
<keyword evidence="2" id="KW-1185">Reference proteome</keyword>
<dbReference type="Proteomes" id="UP000033684">
    <property type="component" value="Unassembled WGS sequence"/>
</dbReference>
<name>A0A0F3IMW0_9GAMM</name>
<proteinExistence type="predicted"/>